<organism evidence="1">
    <name type="scientific">Sipha flava</name>
    <name type="common">yellow sugarcane aphid</name>
    <dbReference type="NCBI Taxonomy" id="143950"/>
    <lineage>
        <taxon>Eukaryota</taxon>
        <taxon>Metazoa</taxon>
        <taxon>Ecdysozoa</taxon>
        <taxon>Arthropoda</taxon>
        <taxon>Hexapoda</taxon>
        <taxon>Insecta</taxon>
        <taxon>Pterygota</taxon>
        <taxon>Neoptera</taxon>
        <taxon>Paraneoptera</taxon>
        <taxon>Hemiptera</taxon>
        <taxon>Sternorrhyncha</taxon>
        <taxon>Aphidomorpha</taxon>
        <taxon>Aphidoidea</taxon>
        <taxon>Aphididae</taxon>
        <taxon>Sipha</taxon>
    </lineage>
</organism>
<accession>A0A2S2QKL9</accession>
<protein>
    <submittedName>
        <fullName evidence="1">Uncharacterized protein</fullName>
    </submittedName>
</protein>
<evidence type="ECO:0000313" key="1">
    <source>
        <dbReference type="EMBL" id="MBY78258.1"/>
    </source>
</evidence>
<proteinExistence type="predicted"/>
<name>A0A2S2QKL9_9HEMI</name>
<gene>
    <name evidence="1" type="ORF">g.171464</name>
</gene>
<reference evidence="1" key="1">
    <citation type="submission" date="2018-04" db="EMBL/GenBank/DDBJ databases">
        <title>Transcriptome assembly of Sipha flava.</title>
        <authorList>
            <person name="Scully E.D."/>
            <person name="Geib S.M."/>
            <person name="Palmer N.A."/>
            <person name="Koch K."/>
            <person name="Bradshaw J."/>
            <person name="Heng-Moss T."/>
            <person name="Sarath G."/>
        </authorList>
    </citation>
    <scope>NUCLEOTIDE SEQUENCE</scope>
</reference>
<sequence>MTCDRLHMQGKDKTIAGLNATKQKELHLRKTDKAKTMMYKNMKDAQEPNSDTLVLCMDLEKVLFVPTLTHSQMYYSRQLSVYNLCLHVGDTRKSYMCVWHEGIASRGANEIISSFVKVVTSRITNSTQI</sequence>
<dbReference type="AlphaFoldDB" id="A0A2S2QKL9"/>
<dbReference type="EMBL" id="GGMS01009055">
    <property type="protein sequence ID" value="MBY78258.1"/>
    <property type="molecule type" value="Transcribed_RNA"/>
</dbReference>